<proteinExistence type="predicted"/>
<evidence type="ECO:0000313" key="2">
    <source>
        <dbReference type="Proteomes" id="UP000772434"/>
    </source>
</evidence>
<dbReference type="SUPFAM" id="SSF54695">
    <property type="entry name" value="POZ domain"/>
    <property type="match status" value="1"/>
</dbReference>
<keyword evidence="2" id="KW-1185">Reference proteome</keyword>
<dbReference type="Proteomes" id="UP000772434">
    <property type="component" value="Unassembled WGS sequence"/>
</dbReference>
<dbReference type="EMBL" id="JADNRY010000042">
    <property type="protein sequence ID" value="KAF9070232.1"/>
    <property type="molecule type" value="Genomic_DNA"/>
</dbReference>
<dbReference type="Gene3D" id="3.30.710.10">
    <property type="entry name" value="Potassium Channel Kv1.1, Chain A"/>
    <property type="match status" value="1"/>
</dbReference>
<protein>
    <recommendedName>
        <fullName evidence="3">BTB domain-containing protein</fullName>
    </recommendedName>
</protein>
<accession>A0A9P5U8S6</accession>
<reference evidence="1" key="1">
    <citation type="submission" date="2020-11" db="EMBL/GenBank/DDBJ databases">
        <authorList>
            <consortium name="DOE Joint Genome Institute"/>
            <person name="Ahrendt S."/>
            <person name="Riley R."/>
            <person name="Andreopoulos W."/>
            <person name="Labutti K."/>
            <person name="Pangilinan J."/>
            <person name="Ruiz-Duenas F.J."/>
            <person name="Barrasa J.M."/>
            <person name="Sanchez-Garcia M."/>
            <person name="Camarero S."/>
            <person name="Miyauchi S."/>
            <person name="Serrano A."/>
            <person name="Linde D."/>
            <person name="Babiker R."/>
            <person name="Drula E."/>
            <person name="Ayuso-Fernandez I."/>
            <person name="Pacheco R."/>
            <person name="Padilla G."/>
            <person name="Ferreira P."/>
            <person name="Barriuso J."/>
            <person name="Kellner H."/>
            <person name="Castanera R."/>
            <person name="Alfaro M."/>
            <person name="Ramirez L."/>
            <person name="Pisabarro A.G."/>
            <person name="Kuo A."/>
            <person name="Tritt A."/>
            <person name="Lipzen A."/>
            <person name="He G."/>
            <person name="Yan M."/>
            <person name="Ng V."/>
            <person name="Cullen D."/>
            <person name="Martin F."/>
            <person name="Rosso M.-N."/>
            <person name="Henrissat B."/>
            <person name="Hibbett D."/>
            <person name="Martinez A.T."/>
            <person name="Grigoriev I.V."/>
        </authorList>
    </citation>
    <scope>NUCLEOTIDE SEQUENCE</scope>
    <source>
        <strain evidence="1">AH 40177</strain>
    </source>
</reference>
<comment type="caution">
    <text evidence="1">The sequence shown here is derived from an EMBL/GenBank/DDBJ whole genome shotgun (WGS) entry which is preliminary data.</text>
</comment>
<dbReference type="AlphaFoldDB" id="A0A9P5U8S6"/>
<evidence type="ECO:0008006" key="3">
    <source>
        <dbReference type="Google" id="ProtNLM"/>
    </source>
</evidence>
<sequence length="238" mass="27660">MAAPESTSDMPAPIRDPKYYLEGRYIIFNVEGYLFRVPSRKLAEHSTGFRDMLQLPTPTADAVEGDTDESPVIIPEEKAAVFRHAMQWTLENQTLANITQDEWEALFRFANKWGFDQLEQQCLNKLEEFDWDPWKQLAFCSEFSLPYTWAHKAFTKLCQRKPSHESTLEIFEAVKVGGWPLFAILAHVRQLHLQANAQIGWQYRVQYVEWKPEYPTVEQLTTWIPEAEQAAKAAVYSQ</sequence>
<gene>
    <name evidence="1" type="ORF">BDP27DRAFT_1420118</name>
</gene>
<organism evidence="1 2">
    <name type="scientific">Rhodocollybia butyracea</name>
    <dbReference type="NCBI Taxonomy" id="206335"/>
    <lineage>
        <taxon>Eukaryota</taxon>
        <taxon>Fungi</taxon>
        <taxon>Dikarya</taxon>
        <taxon>Basidiomycota</taxon>
        <taxon>Agaricomycotina</taxon>
        <taxon>Agaricomycetes</taxon>
        <taxon>Agaricomycetidae</taxon>
        <taxon>Agaricales</taxon>
        <taxon>Marasmiineae</taxon>
        <taxon>Omphalotaceae</taxon>
        <taxon>Rhodocollybia</taxon>
    </lineage>
</organism>
<evidence type="ECO:0000313" key="1">
    <source>
        <dbReference type="EMBL" id="KAF9070232.1"/>
    </source>
</evidence>
<name>A0A9P5U8S6_9AGAR</name>
<dbReference type="OrthoDB" id="3193844at2759"/>
<dbReference type="InterPro" id="IPR011333">
    <property type="entry name" value="SKP1/BTB/POZ_sf"/>
</dbReference>